<proteinExistence type="predicted"/>
<reference evidence="1 2" key="1">
    <citation type="submission" date="2023-09" db="EMBL/GenBank/DDBJ databases">
        <title>Nesidiocoris tenuis whole genome shotgun sequence.</title>
        <authorList>
            <person name="Shibata T."/>
            <person name="Shimoda M."/>
            <person name="Kobayashi T."/>
            <person name="Uehara T."/>
        </authorList>
    </citation>
    <scope>NUCLEOTIDE SEQUENCE [LARGE SCALE GENOMIC DNA]</scope>
    <source>
        <strain evidence="1 2">Japan</strain>
    </source>
</reference>
<dbReference type="EMBL" id="AP028909">
    <property type="protein sequence ID" value="BES87972.1"/>
    <property type="molecule type" value="Genomic_DNA"/>
</dbReference>
<organism evidence="1 2">
    <name type="scientific">Nesidiocoris tenuis</name>
    <dbReference type="NCBI Taxonomy" id="355587"/>
    <lineage>
        <taxon>Eukaryota</taxon>
        <taxon>Metazoa</taxon>
        <taxon>Ecdysozoa</taxon>
        <taxon>Arthropoda</taxon>
        <taxon>Hexapoda</taxon>
        <taxon>Insecta</taxon>
        <taxon>Pterygota</taxon>
        <taxon>Neoptera</taxon>
        <taxon>Paraneoptera</taxon>
        <taxon>Hemiptera</taxon>
        <taxon>Heteroptera</taxon>
        <taxon>Panheteroptera</taxon>
        <taxon>Cimicomorpha</taxon>
        <taxon>Miridae</taxon>
        <taxon>Dicyphina</taxon>
        <taxon>Nesidiocoris</taxon>
    </lineage>
</organism>
<sequence>MPAPVHSQLLTSASNSRAKMGGYELLTLPDANATGSPSRALRCAHPTWPGNPLSKSNCHRPRTSRRCKCNQSPGPLLFRYIVIWMMNPRSVLGAGLIF</sequence>
<evidence type="ECO:0000313" key="1">
    <source>
        <dbReference type="EMBL" id="BES87972.1"/>
    </source>
</evidence>
<dbReference type="Proteomes" id="UP001307889">
    <property type="component" value="Chromosome 1"/>
</dbReference>
<gene>
    <name evidence="1" type="ORF">NTJ_00778</name>
</gene>
<keyword evidence="2" id="KW-1185">Reference proteome</keyword>
<accession>A0ABN7A6U1</accession>
<evidence type="ECO:0000313" key="2">
    <source>
        <dbReference type="Proteomes" id="UP001307889"/>
    </source>
</evidence>
<name>A0ABN7A6U1_9HEMI</name>
<protein>
    <submittedName>
        <fullName evidence="1">Uncharacterized protein</fullName>
    </submittedName>
</protein>